<dbReference type="Proteomes" id="UP001446871">
    <property type="component" value="Unassembled WGS sequence"/>
</dbReference>
<organism evidence="2 3">
    <name type="scientific">Apiospora saccharicola</name>
    <dbReference type="NCBI Taxonomy" id="335842"/>
    <lineage>
        <taxon>Eukaryota</taxon>
        <taxon>Fungi</taxon>
        <taxon>Dikarya</taxon>
        <taxon>Ascomycota</taxon>
        <taxon>Pezizomycotina</taxon>
        <taxon>Sordariomycetes</taxon>
        <taxon>Xylariomycetidae</taxon>
        <taxon>Amphisphaeriales</taxon>
        <taxon>Apiosporaceae</taxon>
        <taxon>Apiospora</taxon>
    </lineage>
</organism>
<dbReference type="EMBL" id="JAQQWM010000002">
    <property type="protein sequence ID" value="KAK8077019.1"/>
    <property type="molecule type" value="Genomic_DNA"/>
</dbReference>
<feature type="compositionally biased region" description="Low complexity" evidence="1">
    <location>
        <begin position="427"/>
        <end position="438"/>
    </location>
</feature>
<accession>A0ABR1W0J5</accession>
<reference evidence="2 3" key="1">
    <citation type="submission" date="2023-01" db="EMBL/GenBank/DDBJ databases">
        <title>Analysis of 21 Apiospora genomes using comparative genomics revels a genus with tremendous synthesis potential of carbohydrate active enzymes and secondary metabolites.</title>
        <authorList>
            <person name="Sorensen T."/>
        </authorList>
    </citation>
    <scope>NUCLEOTIDE SEQUENCE [LARGE SCALE GENOMIC DNA]</scope>
    <source>
        <strain evidence="2 3">CBS 83171</strain>
    </source>
</reference>
<evidence type="ECO:0000313" key="2">
    <source>
        <dbReference type="EMBL" id="KAK8077019.1"/>
    </source>
</evidence>
<feature type="region of interest" description="Disordered" evidence="1">
    <location>
        <begin position="420"/>
        <end position="452"/>
    </location>
</feature>
<gene>
    <name evidence="2" type="ORF">PG996_003189</name>
</gene>
<protein>
    <submittedName>
        <fullName evidence="2">Uncharacterized protein</fullName>
    </submittedName>
</protein>
<keyword evidence="3" id="KW-1185">Reference proteome</keyword>
<evidence type="ECO:0000256" key="1">
    <source>
        <dbReference type="SAM" id="MobiDB-lite"/>
    </source>
</evidence>
<proteinExistence type="predicted"/>
<evidence type="ECO:0000313" key="3">
    <source>
        <dbReference type="Proteomes" id="UP001446871"/>
    </source>
</evidence>
<sequence>MRTAVPPPSYVEACFSPPQPPPSQSHNFYERFPWKPNLLFRLHPDPSKPRDEQPWVGELFVKAPSVARLMREGFFVAEANVIGEEGYITLTEDHSRFEGEEALWRRQYRFTRHYVLRDLQDPPRWAAHLMCRARDLLPELAGIRINDFTHHHVHLCMASRIHRGLVYYFRVDKGGINAIYENMPLEGLWPWPRRLGEIVLENTAQGGSSHSSSIGEGETNLVMNHAVPRPLEPPTYDESCNPTPIPPATAGASSWNRYDAPKAIFFQILPDPRLARGEQLWFGRLSVKTDNVPQVMKEGLAITPESILQEEGCVQFTKDAPEDWMNERWPYTRHWYLRDMAQHDDGGGPRWMAHLSCMAANFETLARIRPCDLTHRQVDNCTASANGETGPRIYHFDRKRPRESINCIYDDLPLEGLWPYPRSSESTTGRRPAGATTRVLQSDARAHSGSRP</sequence>
<comment type="caution">
    <text evidence="2">The sequence shown here is derived from an EMBL/GenBank/DDBJ whole genome shotgun (WGS) entry which is preliminary data.</text>
</comment>
<name>A0ABR1W0J5_9PEZI</name>